<keyword evidence="3" id="KW-1185">Reference proteome</keyword>
<evidence type="ECO:0000313" key="3">
    <source>
        <dbReference type="Proteomes" id="UP000249696"/>
    </source>
</evidence>
<gene>
    <name evidence="2" type="ORF">LV92_00738</name>
</gene>
<evidence type="ECO:0000313" key="2">
    <source>
        <dbReference type="EMBL" id="RAJ16034.1"/>
    </source>
</evidence>
<dbReference type="GO" id="GO:0016740">
    <property type="term" value="F:transferase activity"/>
    <property type="evidence" value="ECO:0007669"/>
    <property type="project" value="UniProtKB-KW"/>
</dbReference>
<dbReference type="EMBL" id="QLLN01000001">
    <property type="protein sequence ID" value="RAJ16034.1"/>
    <property type="molecule type" value="Genomic_DNA"/>
</dbReference>
<reference evidence="2 3" key="1">
    <citation type="submission" date="2018-06" db="EMBL/GenBank/DDBJ databases">
        <title>Genomic Encyclopedia of Archaeal and Bacterial Type Strains, Phase II (KMG-II): from individual species to whole genera.</title>
        <authorList>
            <person name="Goeker M."/>
        </authorList>
    </citation>
    <scope>NUCLEOTIDE SEQUENCE [LARGE SCALE GENOMIC DNA]</scope>
    <source>
        <strain evidence="2 3">DSM 23522</strain>
    </source>
</reference>
<evidence type="ECO:0000259" key="1">
    <source>
        <dbReference type="Pfam" id="PF13480"/>
    </source>
</evidence>
<dbReference type="AlphaFoldDB" id="A0A327RKD2"/>
<feature type="domain" description="BioF2-like acetyltransferase" evidence="1">
    <location>
        <begin position="100"/>
        <end position="248"/>
    </location>
</feature>
<dbReference type="Pfam" id="PF13480">
    <property type="entry name" value="Acetyltransf_6"/>
    <property type="match status" value="1"/>
</dbReference>
<dbReference type="Proteomes" id="UP000249696">
    <property type="component" value="Unassembled WGS sequence"/>
</dbReference>
<accession>A0A327RKD2</accession>
<sequence length="389" mass="46132">MIKKMNFFFEFFEKNSILPFYEEVNNRTNGQISVNKSIEKIVGSKSGVFVVNFIPPYLDAKINIQNTSYRAFQVKPRTGFIMDLSPFPNADEYLKSHLGSKNRRNILSRLKRLESCFDITYKCYFGEIDESEYEFLFQEFELMIGSRFEQRGDEHVGFQRWDDYKESVYDLIRNKRASLFVIYDQKKPIVINLNYHYQNILDIAIPSYDIDYSKFGLGQIVLVKQLEWCFQNDIKMVDMRWGDLPYKRLWCNKIEEYKCDVVYNKNNPTNLILAFTIAKYLNIKKSMGKSKLQQLRLKFLRKNRTKNETVDKVDVVAAIRIEDMAELPSNDQIRALDLSKNEYQFLRNPVYNYQYTHSAHSSDIDVYSLDNEEMSYIIAGKRKLQKLIL</sequence>
<name>A0A327RKD2_9FLAO</name>
<organism evidence="2 3">
    <name type="scientific">Arenibacter echinorum</name>
    <dbReference type="NCBI Taxonomy" id="440515"/>
    <lineage>
        <taxon>Bacteria</taxon>
        <taxon>Pseudomonadati</taxon>
        <taxon>Bacteroidota</taxon>
        <taxon>Flavobacteriia</taxon>
        <taxon>Flavobacteriales</taxon>
        <taxon>Flavobacteriaceae</taxon>
        <taxon>Arenibacter</taxon>
    </lineage>
</organism>
<proteinExistence type="predicted"/>
<dbReference type="Gene3D" id="3.40.630.30">
    <property type="match status" value="1"/>
</dbReference>
<dbReference type="InterPro" id="IPR038740">
    <property type="entry name" value="BioF2-like_GNAT_dom"/>
</dbReference>
<protein>
    <submittedName>
        <fullName evidence="2">Acetyltransferase (GNAT) family protein</fullName>
    </submittedName>
</protein>
<dbReference type="OrthoDB" id="1099770at2"/>
<dbReference type="SUPFAM" id="SSF55729">
    <property type="entry name" value="Acyl-CoA N-acyltransferases (Nat)"/>
    <property type="match status" value="1"/>
</dbReference>
<keyword evidence="2" id="KW-0808">Transferase</keyword>
<dbReference type="InterPro" id="IPR016181">
    <property type="entry name" value="Acyl_CoA_acyltransferase"/>
</dbReference>
<comment type="caution">
    <text evidence="2">The sequence shown here is derived from an EMBL/GenBank/DDBJ whole genome shotgun (WGS) entry which is preliminary data.</text>
</comment>